<dbReference type="AlphaFoldDB" id="A0A7X2IR07"/>
<proteinExistence type="predicted"/>
<evidence type="ECO:0000313" key="3">
    <source>
        <dbReference type="Proteomes" id="UP000446768"/>
    </source>
</evidence>
<organism evidence="2 3">
    <name type="scientific">Pseudoduganella rivuli</name>
    <dbReference type="NCBI Taxonomy" id="2666085"/>
    <lineage>
        <taxon>Bacteria</taxon>
        <taxon>Pseudomonadati</taxon>
        <taxon>Pseudomonadota</taxon>
        <taxon>Betaproteobacteria</taxon>
        <taxon>Burkholderiales</taxon>
        <taxon>Oxalobacteraceae</taxon>
        <taxon>Telluria group</taxon>
        <taxon>Pseudoduganella</taxon>
    </lineage>
</organism>
<dbReference type="EMBL" id="WKJJ01000014">
    <property type="protein sequence ID" value="MRV74404.1"/>
    <property type="molecule type" value="Genomic_DNA"/>
</dbReference>
<feature type="signal peptide" evidence="1">
    <location>
        <begin position="1"/>
        <end position="30"/>
    </location>
</feature>
<dbReference type="RefSeq" id="WP_154377933.1">
    <property type="nucleotide sequence ID" value="NZ_WKJJ01000014.1"/>
</dbReference>
<gene>
    <name evidence="2" type="ORF">GJ700_22095</name>
</gene>
<dbReference type="NCBIfam" id="TIGR02595">
    <property type="entry name" value="PEP_CTERM"/>
    <property type="match status" value="1"/>
</dbReference>
<comment type="caution">
    <text evidence="2">The sequence shown here is derived from an EMBL/GenBank/DDBJ whole genome shotgun (WGS) entry which is preliminary data.</text>
</comment>
<accession>A0A7X2IR07</accession>
<feature type="chain" id="PRO_5030651571" evidence="1">
    <location>
        <begin position="31"/>
        <end position="203"/>
    </location>
</feature>
<protein>
    <submittedName>
        <fullName evidence="2">PEP-CTERM sorting domain-containing protein</fullName>
    </submittedName>
</protein>
<dbReference type="InterPro" id="IPR013424">
    <property type="entry name" value="Ice-binding_C"/>
</dbReference>
<evidence type="ECO:0000313" key="2">
    <source>
        <dbReference type="EMBL" id="MRV74404.1"/>
    </source>
</evidence>
<name>A0A7X2IR07_9BURK</name>
<keyword evidence="3" id="KW-1185">Reference proteome</keyword>
<sequence>MKIRETLVRTAIARTAIFSALAAMAAPAQATPLPLQNAVITATYNGDGAAMLGLDQGFAAVPGSNTTAIYPSGAGVEFFTADALFGFDFNDDGSLTIYNNAPVPTGSYSFRFDFGASLAAPLTSFTLAEMTGVAGMPLLSLLDGGRALGLDLSALSWEDGYGTITANAGNAASPGAGVPEPRTAALLLGGLGMLMLSRRRKTL</sequence>
<reference evidence="2 3" key="1">
    <citation type="submission" date="2019-11" db="EMBL/GenBank/DDBJ databases">
        <title>Novel species isolated from a subtropical stream in China.</title>
        <authorList>
            <person name="Lu H."/>
        </authorList>
    </citation>
    <scope>NUCLEOTIDE SEQUENCE [LARGE SCALE GENOMIC DNA]</scope>
    <source>
        <strain evidence="2 3">FT92W</strain>
    </source>
</reference>
<dbReference type="Proteomes" id="UP000446768">
    <property type="component" value="Unassembled WGS sequence"/>
</dbReference>
<keyword evidence="1" id="KW-0732">Signal</keyword>
<evidence type="ECO:0000256" key="1">
    <source>
        <dbReference type="SAM" id="SignalP"/>
    </source>
</evidence>